<dbReference type="AlphaFoldDB" id="A0AA35SU71"/>
<comment type="caution">
    <text evidence="2">The sequence shown here is derived from an EMBL/GenBank/DDBJ whole genome shotgun (WGS) entry which is preliminary data.</text>
</comment>
<evidence type="ECO:0000313" key="3">
    <source>
        <dbReference type="Proteomes" id="UP001174909"/>
    </source>
</evidence>
<name>A0AA35SU71_GEOBA</name>
<dbReference type="Proteomes" id="UP001174909">
    <property type="component" value="Unassembled WGS sequence"/>
</dbReference>
<feature type="region of interest" description="Disordered" evidence="1">
    <location>
        <begin position="133"/>
        <end position="160"/>
    </location>
</feature>
<feature type="compositionally biased region" description="Basic and acidic residues" evidence="1">
    <location>
        <begin position="417"/>
        <end position="435"/>
    </location>
</feature>
<sequence>MEEGDDVSLPLEDEDGYIQCNDLPVSDSTIYDSNFARKLSPTVLSRRPLEESEQWFIMGSRKRSKSLERLSAASVRPSTSRGGNASDADFSTAPRRRRRGQLEASPRAVAAPAPRIPPRPTYQLLNRFHQQRTNLSHPSPATPGRSASPAAQGRAPALPRKKYVALDVGVKEKGTAGGRRTAGTNSRNSPRLVSSTKAAQPRIGYTVLQIDSADGAASASPPLTPRVVVRRERAPVQRCKSTASERSVVVQRDPQPRHSAAYPIQHHHTQHSLCTGETLGVSPSLRKPRKLSAPNTVSLDEQNLSRELVNPVKPEESSASSLHIIDLRSGTTVYRDDSGSQAQRPPPPHRKPPTRPPAPLPRARKDLPNKPPTTTKIAGEPTDLEGYVEMSPADTTKRTSTSQLPNSGSINTTPLPRELRGQRGERGRGGKDRLPTPESEPEDFEAYSYVDLVKNRHLLSRDGQGPDAVGHPTTNTGGWEDGPLPVYTPLNFSMDGGGGMVDEGGGVYMSPEVTESPLSPEPPSQRDSTVGGTCGGNPVLIIGDTQNGRDDGEPLYMAPGDPVFYTNSGRTGKLCPSFRNDDAGGLNVCHSDDVPHSSVFLLLLTDGNFSLSLPPPLSLDRLLVLLSASITVILHHTCYSFVSPSQRNNQFQQLVCAFRHHKTIQLS</sequence>
<evidence type="ECO:0000313" key="2">
    <source>
        <dbReference type="EMBL" id="CAI8035418.1"/>
    </source>
</evidence>
<accession>A0AA35SU71</accession>
<dbReference type="EMBL" id="CASHTH010002803">
    <property type="protein sequence ID" value="CAI8035418.1"/>
    <property type="molecule type" value="Genomic_DNA"/>
</dbReference>
<organism evidence="2 3">
    <name type="scientific">Geodia barretti</name>
    <name type="common">Barrett's horny sponge</name>
    <dbReference type="NCBI Taxonomy" id="519541"/>
    <lineage>
        <taxon>Eukaryota</taxon>
        <taxon>Metazoa</taxon>
        <taxon>Porifera</taxon>
        <taxon>Demospongiae</taxon>
        <taxon>Heteroscleromorpha</taxon>
        <taxon>Tetractinellida</taxon>
        <taxon>Astrophorina</taxon>
        <taxon>Geodiidae</taxon>
        <taxon>Geodia</taxon>
    </lineage>
</organism>
<feature type="region of interest" description="Disordered" evidence="1">
    <location>
        <begin position="234"/>
        <end position="444"/>
    </location>
</feature>
<reference evidence="2" key="1">
    <citation type="submission" date="2023-03" db="EMBL/GenBank/DDBJ databases">
        <authorList>
            <person name="Steffen K."/>
            <person name="Cardenas P."/>
        </authorList>
    </citation>
    <scope>NUCLEOTIDE SEQUENCE</scope>
</reference>
<feature type="region of interest" description="Disordered" evidence="1">
    <location>
        <begin position="513"/>
        <end position="537"/>
    </location>
</feature>
<protein>
    <submittedName>
        <fullName evidence="2">Uncharacterized protein</fullName>
    </submittedName>
</protein>
<keyword evidence="3" id="KW-1185">Reference proteome</keyword>
<feature type="region of interest" description="Disordered" evidence="1">
    <location>
        <begin position="66"/>
        <end position="121"/>
    </location>
</feature>
<feature type="region of interest" description="Disordered" evidence="1">
    <location>
        <begin position="172"/>
        <end position="198"/>
    </location>
</feature>
<gene>
    <name evidence="2" type="ORF">GBAR_LOCUS19882</name>
</gene>
<feature type="compositionally biased region" description="Low complexity" evidence="1">
    <location>
        <begin position="104"/>
        <end position="113"/>
    </location>
</feature>
<feature type="compositionally biased region" description="Polar residues" evidence="1">
    <location>
        <begin position="398"/>
        <end position="414"/>
    </location>
</feature>
<feature type="compositionally biased region" description="Polar residues" evidence="1">
    <location>
        <begin position="293"/>
        <end position="302"/>
    </location>
</feature>
<proteinExistence type="predicted"/>
<evidence type="ECO:0000256" key="1">
    <source>
        <dbReference type="SAM" id="MobiDB-lite"/>
    </source>
</evidence>
<feature type="region of interest" description="Disordered" evidence="1">
    <location>
        <begin position="460"/>
        <end position="482"/>
    </location>
</feature>
<feature type="compositionally biased region" description="Polar residues" evidence="1">
    <location>
        <begin position="185"/>
        <end position="198"/>
    </location>
</feature>